<keyword evidence="5" id="KW-1185">Reference proteome</keyword>
<feature type="region of interest" description="Disordered" evidence="2">
    <location>
        <begin position="109"/>
        <end position="135"/>
    </location>
</feature>
<dbReference type="EMBL" id="CAMXCT020001705">
    <property type="protein sequence ID" value="CAL1145756.1"/>
    <property type="molecule type" value="Genomic_DNA"/>
</dbReference>
<reference evidence="3" key="1">
    <citation type="submission" date="2022-10" db="EMBL/GenBank/DDBJ databases">
        <authorList>
            <person name="Chen Y."/>
            <person name="Dougan E. K."/>
            <person name="Chan C."/>
            <person name="Rhodes N."/>
            <person name="Thang M."/>
        </authorList>
    </citation>
    <scope>NUCLEOTIDE SEQUENCE</scope>
</reference>
<evidence type="ECO:0000313" key="4">
    <source>
        <dbReference type="EMBL" id="CAL4779693.1"/>
    </source>
</evidence>
<feature type="coiled-coil region" evidence="1">
    <location>
        <begin position="23"/>
        <end position="55"/>
    </location>
</feature>
<organism evidence="3">
    <name type="scientific">Cladocopium goreaui</name>
    <dbReference type="NCBI Taxonomy" id="2562237"/>
    <lineage>
        <taxon>Eukaryota</taxon>
        <taxon>Sar</taxon>
        <taxon>Alveolata</taxon>
        <taxon>Dinophyceae</taxon>
        <taxon>Suessiales</taxon>
        <taxon>Symbiodiniaceae</taxon>
        <taxon>Cladocopium</taxon>
    </lineage>
</organism>
<evidence type="ECO:0000256" key="2">
    <source>
        <dbReference type="SAM" id="MobiDB-lite"/>
    </source>
</evidence>
<keyword evidence="1" id="KW-0175">Coiled coil</keyword>
<evidence type="ECO:0000256" key="1">
    <source>
        <dbReference type="SAM" id="Coils"/>
    </source>
</evidence>
<sequence>MMWDIMKDRKHQRASRQPNVSNCRCQEEELQELRRQDAEDQANLQRKRAEEALALGALQAKTAAELRALEVCSSHLHRLGREMTQEAASLQLERQRELSLISALRSELQKSGKAASGPRRSTSAPQLRWHVDPERPALASWSGTLSKKAPKKVSVRIQRLDVPALRHL</sequence>
<gene>
    <name evidence="3" type="ORF">C1SCF055_LOCUS19217</name>
</gene>
<protein>
    <submittedName>
        <fullName evidence="3">Uncharacterized protein</fullName>
    </submittedName>
</protein>
<feature type="region of interest" description="Disordered" evidence="2">
    <location>
        <begin position="1"/>
        <end position="20"/>
    </location>
</feature>
<accession>A0A9P1CLI3</accession>
<dbReference type="EMBL" id="CAMXCT010001705">
    <property type="protein sequence ID" value="CAI3992381.1"/>
    <property type="molecule type" value="Genomic_DNA"/>
</dbReference>
<reference evidence="4 5" key="2">
    <citation type="submission" date="2024-05" db="EMBL/GenBank/DDBJ databases">
        <authorList>
            <person name="Chen Y."/>
            <person name="Shah S."/>
            <person name="Dougan E. K."/>
            <person name="Thang M."/>
            <person name="Chan C."/>
        </authorList>
    </citation>
    <scope>NUCLEOTIDE SEQUENCE [LARGE SCALE GENOMIC DNA]</scope>
</reference>
<dbReference type="AlphaFoldDB" id="A0A9P1CLI3"/>
<evidence type="ECO:0000313" key="5">
    <source>
        <dbReference type="Proteomes" id="UP001152797"/>
    </source>
</evidence>
<dbReference type="Proteomes" id="UP001152797">
    <property type="component" value="Unassembled WGS sequence"/>
</dbReference>
<proteinExistence type="predicted"/>
<comment type="caution">
    <text evidence="3">The sequence shown here is derived from an EMBL/GenBank/DDBJ whole genome shotgun (WGS) entry which is preliminary data.</text>
</comment>
<dbReference type="EMBL" id="CAMXCT030001705">
    <property type="protein sequence ID" value="CAL4779693.1"/>
    <property type="molecule type" value="Genomic_DNA"/>
</dbReference>
<name>A0A9P1CLI3_9DINO</name>
<evidence type="ECO:0000313" key="3">
    <source>
        <dbReference type="EMBL" id="CAI3992381.1"/>
    </source>
</evidence>